<dbReference type="PANTHER" id="PTHR12301">
    <property type="entry name" value="SAM-DOMAIN, SH3 AND NUCLEAR LOCALIZATION SIGNALS PROTEIN RELATED"/>
    <property type="match status" value="1"/>
</dbReference>
<proteinExistence type="predicted"/>
<dbReference type="InterPro" id="IPR051725">
    <property type="entry name" value="SAM-SH3_domain_protein"/>
</dbReference>
<name>N6UT77_DENPD</name>
<protein>
    <submittedName>
        <fullName evidence="1">Uncharacterized protein</fullName>
    </submittedName>
</protein>
<dbReference type="EMBL" id="KB739998">
    <property type="protein sequence ID" value="ENN81957.1"/>
    <property type="molecule type" value="Genomic_DNA"/>
</dbReference>
<sequence>MCAKNTQNFSLFAPYLVNYTSALCSVAKAGTCCCSQRFGWSSGSVKSVQEIALLQFELPEGERGYLEGLASRYADLFSTHYGDVFGHLEDLRKAEVAETSPKERTQPILENNSIICNNISPGMTASHSQPIYVPGKYLPSSCLSHKDEDEIYGFAGTVFKPTQIAIPQQPQRIIGAHMTQPLLSQQQHNYQTIDQKRKTGRLTLTEK</sequence>
<dbReference type="OMA" id="HKDEDEI"/>
<dbReference type="OrthoDB" id="10047268at2759"/>
<accession>N6UT77</accession>
<dbReference type="HOGENOM" id="CLU_1327585_0_0_1"/>
<dbReference type="AlphaFoldDB" id="N6UT77"/>
<gene>
    <name evidence="1" type="ORF">YQE_01668</name>
</gene>
<evidence type="ECO:0000313" key="1">
    <source>
        <dbReference type="EMBL" id="ENN81957.1"/>
    </source>
</evidence>
<organism evidence="1">
    <name type="scientific">Dendroctonus ponderosae</name>
    <name type="common">Mountain pine beetle</name>
    <dbReference type="NCBI Taxonomy" id="77166"/>
    <lineage>
        <taxon>Eukaryota</taxon>
        <taxon>Metazoa</taxon>
        <taxon>Ecdysozoa</taxon>
        <taxon>Arthropoda</taxon>
        <taxon>Hexapoda</taxon>
        <taxon>Insecta</taxon>
        <taxon>Pterygota</taxon>
        <taxon>Neoptera</taxon>
        <taxon>Endopterygota</taxon>
        <taxon>Coleoptera</taxon>
        <taxon>Polyphaga</taxon>
        <taxon>Cucujiformia</taxon>
        <taxon>Curculionidae</taxon>
        <taxon>Scolytinae</taxon>
        <taxon>Dendroctonus</taxon>
    </lineage>
</organism>
<feature type="non-terminal residue" evidence="1">
    <location>
        <position position="1"/>
    </location>
</feature>
<reference evidence="1" key="1">
    <citation type="journal article" date="2013" name="Genome Biol.">
        <title>Draft genome of the mountain pine beetle, Dendroctonus ponderosae Hopkins, a major forest pest.</title>
        <authorList>
            <person name="Keeling C.I."/>
            <person name="Yuen M.M."/>
            <person name="Liao N.Y."/>
            <person name="Docking T.R."/>
            <person name="Chan S.K."/>
            <person name="Taylor G.A."/>
            <person name="Palmquist D.L."/>
            <person name="Jackman S.D."/>
            <person name="Nguyen A."/>
            <person name="Li M."/>
            <person name="Henderson H."/>
            <person name="Janes J.K."/>
            <person name="Zhao Y."/>
            <person name="Pandoh P."/>
            <person name="Moore R."/>
            <person name="Sperling F.A."/>
            <person name="Huber D.P."/>
            <person name="Birol I."/>
            <person name="Jones S.J."/>
            <person name="Bohlmann J."/>
        </authorList>
    </citation>
    <scope>NUCLEOTIDE SEQUENCE</scope>
</reference>
<dbReference type="PANTHER" id="PTHR12301:SF8">
    <property type="entry name" value="STERILE ALPHA MOTIF DOMAIN-CONTAINING PROTEIN 5"/>
    <property type="match status" value="1"/>
</dbReference>